<protein>
    <recommendedName>
        <fullName evidence="7 20">Phosphatidate cytidylyltransferase, mitochondrial</fullName>
        <ecNumber evidence="6 20">2.7.7.41</ecNumber>
    </recommendedName>
    <alternativeName>
        <fullName evidence="18 20">CDP-diacylglycerol synthase</fullName>
    </alternativeName>
    <alternativeName>
        <fullName evidence="19 20">Mitochondrial translocator assembly and maintenance protein 41 homolog</fullName>
    </alternativeName>
</protein>
<keyword evidence="12 20" id="KW-0460">Magnesium</keyword>
<proteinExistence type="inferred from homology"/>
<keyword evidence="17 20" id="KW-1208">Phospholipid metabolism</keyword>
<dbReference type="GO" id="GO:0016024">
    <property type="term" value="P:CDP-diacylglycerol biosynthetic process"/>
    <property type="evidence" value="ECO:0007669"/>
    <property type="project" value="UniProtKB-UniRule"/>
</dbReference>
<organism evidence="22">
    <name type="scientific">Fopius arisanus</name>
    <dbReference type="NCBI Taxonomy" id="64838"/>
    <lineage>
        <taxon>Eukaryota</taxon>
        <taxon>Metazoa</taxon>
        <taxon>Ecdysozoa</taxon>
        <taxon>Arthropoda</taxon>
        <taxon>Hexapoda</taxon>
        <taxon>Insecta</taxon>
        <taxon>Pterygota</taxon>
        <taxon>Neoptera</taxon>
        <taxon>Endopterygota</taxon>
        <taxon>Hymenoptera</taxon>
        <taxon>Apocrita</taxon>
        <taxon>Ichneumonoidea</taxon>
        <taxon>Braconidae</taxon>
        <taxon>Opiinae</taxon>
        <taxon>Fopius</taxon>
    </lineage>
</organism>
<evidence type="ECO:0000256" key="5">
    <source>
        <dbReference type="ARBA" id="ARBA00005458"/>
    </source>
</evidence>
<evidence type="ECO:0000256" key="14">
    <source>
        <dbReference type="ARBA" id="ARBA00023128"/>
    </source>
</evidence>
<dbReference type="EC" id="2.7.7.41" evidence="6 20"/>
<evidence type="ECO:0000256" key="13">
    <source>
        <dbReference type="ARBA" id="ARBA00023098"/>
    </source>
</evidence>
<comment type="cofactor">
    <cofactor evidence="1 20">
        <name>Mg(2+)</name>
        <dbReference type="ChEBI" id="CHEBI:18420"/>
    </cofactor>
</comment>
<evidence type="ECO:0000256" key="19">
    <source>
        <dbReference type="ARBA" id="ARBA00031502"/>
    </source>
</evidence>
<keyword evidence="11 20" id="KW-0999">Mitochondrion inner membrane</keyword>
<evidence type="ECO:0000256" key="1">
    <source>
        <dbReference type="ARBA" id="ARBA00001946"/>
    </source>
</evidence>
<evidence type="ECO:0000256" key="8">
    <source>
        <dbReference type="ARBA" id="ARBA00022516"/>
    </source>
</evidence>
<comment type="catalytic activity">
    <reaction evidence="20">
        <text>a 1,2-diacyl-sn-glycero-3-phosphate + CTP + H(+) = a CDP-1,2-diacyl-sn-glycerol + diphosphate</text>
        <dbReference type="Rhea" id="RHEA:16229"/>
        <dbReference type="ChEBI" id="CHEBI:15378"/>
        <dbReference type="ChEBI" id="CHEBI:33019"/>
        <dbReference type="ChEBI" id="CHEBI:37563"/>
        <dbReference type="ChEBI" id="CHEBI:58332"/>
        <dbReference type="ChEBI" id="CHEBI:58608"/>
        <dbReference type="EC" id="2.7.7.41"/>
    </reaction>
</comment>
<comment type="function">
    <text evidence="20">Catalyzes the conversion of phosphatidic acid (PA) to CDP-diacylglycerol (CDP-DAG), an essential intermediate in the synthesis of phosphatidylglycerol, cardiolipin and phosphatidylinositol.</text>
</comment>
<dbReference type="AlphaFoldDB" id="A0A0C9R527"/>
<gene>
    <name evidence="22" type="primary">tamm41_2</name>
    <name evidence="21" type="synonym">tamm41_0</name>
    <name evidence="23" type="synonym">tamm41_3</name>
    <name evidence="22" type="ORF">g.27251</name>
    <name evidence="21" type="ORF">g.27258</name>
    <name evidence="23" type="ORF">g.27268</name>
</gene>
<accession>A0A0C9R527</accession>
<comment type="similarity">
    <text evidence="5 20">Belongs to the TAM41 family.</text>
</comment>
<evidence type="ECO:0000313" key="23">
    <source>
        <dbReference type="EMBL" id="JAG83835.1"/>
    </source>
</evidence>
<keyword evidence="10 20" id="KW-0548">Nucleotidyltransferase</keyword>
<dbReference type="EMBL" id="GBYB01006489">
    <property type="protein sequence ID" value="JAG76256.1"/>
    <property type="molecule type" value="Transcribed_RNA"/>
</dbReference>
<dbReference type="GO" id="GO:0005743">
    <property type="term" value="C:mitochondrial inner membrane"/>
    <property type="evidence" value="ECO:0007669"/>
    <property type="project" value="UniProtKB-SubCell"/>
</dbReference>
<evidence type="ECO:0000256" key="16">
    <source>
        <dbReference type="ARBA" id="ARBA00023209"/>
    </source>
</evidence>
<dbReference type="Pfam" id="PF09139">
    <property type="entry name" value="Tam41_Mmp37"/>
    <property type="match status" value="1"/>
</dbReference>
<keyword evidence="9 20" id="KW-0808">Transferase</keyword>
<dbReference type="EMBL" id="GBYB01007877">
    <property type="protein sequence ID" value="JAG77644.1"/>
    <property type="molecule type" value="Transcribed_RNA"/>
</dbReference>
<dbReference type="EMBL" id="GBYB01014068">
    <property type="protein sequence ID" value="JAG83835.1"/>
    <property type="molecule type" value="Transcribed_RNA"/>
</dbReference>
<dbReference type="PANTHER" id="PTHR13619:SF0">
    <property type="entry name" value="PHOSPHATIDATE CYTIDYLYLTRANSFERASE, MITOCHONDRIAL"/>
    <property type="match status" value="1"/>
</dbReference>
<evidence type="ECO:0000256" key="18">
    <source>
        <dbReference type="ARBA" id="ARBA00029893"/>
    </source>
</evidence>
<reference evidence="22" key="1">
    <citation type="submission" date="2015-01" db="EMBL/GenBank/DDBJ databases">
        <title>Transcriptome Assembly of Fopius arisanus.</title>
        <authorList>
            <person name="Geib S."/>
        </authorList>
    </citation>
    <scope>NUCLEOTIDE SEQUENCE</scope>
</reference>
<evidence type="ECO:0000256" key="3">
    <source>
        <dbReference type="ARBA" id="ARBA00005119"/>
    </source>
</evidence>
<sequence length="368" mass="42123">MEKIVLTSMKNILREFPRNMKFCFAYGSGALKQKVDVSQNMLDLIFVVNNSRQWHAENMERHPDHYAQPLRFLGHKAVTRIQETWGAKIYYNTLIKSSEGRLIKYGVISEISLMADLLDWNFLYLAGRLHKPVEILVEPDERSQLRAALVQNLHSAVHAALLLLPENFTEIDFFRVIAGLSYQGDFRMIFGEDRSKVDNIVVPQIQHFRQLYGPVLKHFDNYLEIPKDSDASTTCNQDTSPTARIHHLNQLPRIPQMQLVRIWSRGPRSKDTEDCLRAIAHDPDCSSILLQVLQNIVWKSSINQSVKGIFTAGLVKSIKYSSAKIMKMLNSISSNKTQLNIPIQRMGKADQLAHSLIKKGSDSKLQRK</sequence>
<keyword evidence="13 20" id="KW-0443">Lipid metabolism</keyword>
<dbReference type="UniPathway" id="UPA00557">
    <property type="reaction ID" value="UER00614"/>
</dbReference>
<dbReference type="PANTHER" id="PTHR13619">
    <property type="entry name" value="PHOSPHATIDATE CYTIDYLYLTRANSFERASE, MITOCHONDRIAL"/>
    <property type="match status" value="1"/>
</dbReference>
<keyword evidence="8 20" id="KW-0444">Lipid biosynthesis</keyword>
<keyword evidence="15 20" id="KW-0472">Membrane</keyword>
<evidence type="ECO:0000256" key="2">
    <source>
        <dbReference type="ARBA" id="ARBA00004443"/>
    </source>
</evidence>
<evidence type="ECO:0000256" key="9">
    <source>
        <dbReference type="ARBA" id="ARBA00022679"/>
    </source>
</evidence>
<evidence type="ECO:0000256" key="6">
    <source>
        <dbReference type="ARBA" id="ARBA00012487"/>
    </source>
</evidence>
<keyword evidence="14 20" id="KW-0496">Mitochondrion</keyword>
<comment type="subcellular location">
    <subcellularLocation>
        <location evidence="2 20">Mitochondrion inner membrane</location>
        <topology evidence="2 20">Peripheral membrane protein</topology>
        <orientation evidence="2 20">Matrix side</orientation>
    </subcellularLocation>
</comment>
<dbReference type="GO" id="GO:0032049">
    <property type="term" value="P:cardiolipin biosynthetic process"/>
    <property type="evidence" value="ECO:0007669"/>
    <property type="project" value="UniProtKB-UniRule"/>
</dbReference>
<evidence type="ECO:0000256" key="4">
    <source>
        <dbReference type="ARBA" id="ARBA00005189"/>
    </source>
</evidence>
<evidence type="ECO:0000256" key="7">
    <source>
        <dbReference type="ARBA" id="ARBA00018337"/>
    </source>
</evidence>
<evidence type="ECO:0000256" key="17">
    <source>
        <dbReference type="ARBA" id="ARBA00023264"/>
    </source>
</evidence>
<dbReference type="PIRSF" id="PIRSF028840">
    <property type="entry name" value="Mmp37"/>
    <property type="match status" value="1"/>
</dbReference>
<keyword evidence="16 20" id="KW-0594">Phospholipid biosynthesis</keyword>
<evidence type="ECO:0000256" key="20">
    <source>
        <dbReference type="PIRNR" id="PIRNR028840"/>
    </source>
</evidence>
<comment type="pathway">
    <text evidence="4">Lipid metabolism.</text>
</comment>
<evidence type="ECO:0000256" key="12">
    <source>
        <dbReference type="ARBA" id="ARBA00022842"/>
    </source>
</evidence>
<evidence type="ECO:0000256" key="10">
    <source>
        <dbReference type="ARBA" id="ARBA00022695"/>
    </source>
</evidence>
<evidence type="ECO:0000313" key="22">
    <source>
        <dbReference type="EMBL" id="JAG77644.1"/>
    </source>
</evidence>
<evidence type="ECO:0000313" key="21">
    <source>
        <dbReference type="EMBL" id="JAG76256.1"/>
    </source>
</evidence>
<dbReference type="InterPro" id="IPR015222">
    <property type="entry name" value="Tam41"/>
</dbReference>
<evidence type="ECO:0000256" key="15">
    <source>
        <dbReference type="ARBA" id="ARBA00023136"/>
    </source>
</evidence>
<evidence type="ECO:0000256" key="11">
    <source>
        <dbReference type="ARBA" id="ARBA00022792"/>
    </source>
</evidence>
<comment type="pathway">
    <text evidence="3 20">Phospholipid metabolism; CDP-diacylglycerol biosynthesis; CDP-diacylglycerol from sn-glycerol 3-phosphate: step 3/3.</text>
</comment>
<name>A0A0C9R527_9HYME</name>
<dbReference type="GO" id="GO:0004605">
    <property type="term" value="F:phosphatidate cytidylyltransferase activity"/>
    <property type="evidence" value="ECO:0007669"/>
    <property type="project" value="UniProtKB-UniRule"/>
</dbReference>